<feature type="non-terminal residue" evidence="1">
    <location>
        <position position="14"/>
    </location>
</feature>
<reference evidence="1 2" key="1">
    <citation type="journal article" date="2019" name="Sci. Rep.">
        <title>Orb-weaving spider Araneus ventricosus genome elucidates the spidroin gene catalogue.</title>
        <authorList>
            <person name="Kono N."/>
            <person name="Nakamura H."/>
            <person name="Ohtoshi R."/>
            <person name="Moran D.A.P."/>
            <person name="Shinohara A."/>
            <person name="Yoshida Y."/>
            <person name="Fujiwara M."/>
            <person name="Mori M."/>
            <person name="Tomita M."/>
            <person name="Arakawa K."/>
        </authorList>
    </citation>
    <scope>NUCLEOTIDE SEQUENCE [LARGE SCALE GENOMIC DNA]</scope>
</reference>
<protein>
    <submittedName>
        <fullName evidence="1">Uncharacterized protein</fullName>
    </submittedName>
</protein>
<comment type="caution">
    <text evidence="1">The sequence shown here is derived from an EMBL/GenBank/DDBJ whole genome shotgun (WGS) entry which is preliminary data.</text>
</comment>
<sequence length="14" mass="1512">MSSDTVPNGQLHPE</sequence>
<proteinExistence type="predicted"/>
<evidence type="ECO:0000313" key="2">
    <source>
        <dbReference type="Proteomes" id="UP000499080"/>
    </source>
</evidence>
<dbReference type="Proteomes" id="UP000499080">
    <property type="component" value="Unassembled WGS sequence"/>
</dbReference>
<name>A0A4Y2Q2K2_ARAVE</name>
<accession>A0A4Y2Q2K2</accession>
<organism evidence="1 2">
    <name type="scientific">Araneus ventricosus</name>
    <name type="common">Orbweaver spider</name>
    <name type="synonym">Epeira ventricosa</name>
    <dbReference type="NCBI Taxonomy" id="182803"/>
    <lineage>
        <taxon>Eukaryota</taxon>
        <taxon>Metazoa</taxon>
        <taxon>Ecdysozoa</taxon>
        <taxon>Arthropoda</taxon>
        <taxon>Chelicerata</taxon>
        <taxon>Arachnida</taxon>
        <taxon>Araneae</taxon>
        <taxon>Araneomorphae</taxon>
        <taxon>Entelegynae</taxon>
        <taxon>Araneoidea</taxon>
        <taxon>Araneidae</taxon>
        <taxon>Araneus</taxon>
    </lineage>
</organism>
<gene>
    <name evidence="1" type="ORF">AVEN_23052_1</name>
</gene>
<evidence type="ECO:0000313" key="1">
    <source>
        <dbReference type="EMBL" id="GBN56787.1"/>
    </source>
</evidence>
<keyword evidence="2" id="KW-1185">Reference proteome</keyword>
<dbReference type="EMBL" id="BGPR01012591">
    <property type="protein sequence ID" value="GBN56787.1"/>
    <property type="molecule type" value="Genomic_DNA"/>
</dbReference>